<feature type="domain" description="O-GlcNAc transferase C-terminal" evidence="10">
    <location>
        <begin position="409"/>
        <end position="593"/>
    </location>
</feature>
<dbReference type="GO" id="GO:0097363">
    <property type="term" value="F:protein O-acetylglucosaminyltransferase activity"/>
    <property type="evidence" value="ECO:0007669"/>
    <property type="project" value="UniProtKB-EC"/>
</dbReference>
<comment type="similarity">
    <text evidence="2">Belongs to the glycosyltransferase 41 family. O-GlcNAc transferase subfamily.</text>
</comment>
<feature type="region of interest" description="Disordered" evidence="9">
    <location>
        <begin position="657"/>
        <end position="690"/>
    </location>
</feature>
<dbReference type="eggNOG" id="COG3914">
    <property type="taxonomic scope" value="Bacteria"/>
</dbReference>
<protein>
    <recommendedName>
        <fullName evidence="3">protein O-GlcNAc transferase</fullName>
        <ecNumber evidence="3">2.4.1.255</ecNumber>
    </recommendedName>
</protein>
<keyword evidence="5 11" id="KW-0808">Transferase</keyword>
<dbReference type="eggNOG" id="COG0457">
    <property type="taxonomic scope" value="Bacteria"/>
</dbReference>
<accession>M3A7H1</accession>
<dbReference type="PANTHER" id="PTHR44998">
    <property type="match status" value="1"/>
</dbReference>
<gene>
    <name evidence="11" type="ORF">H261_18537</name>
</gene>
<evidence type="ECO:0000256" key="7">
    <source>
        <dbReference type="ARBA" id="ARBA00022803"/>
    </source>
</evidence>
<keyword evidence="7 8" id="KW-0802">TPR repeat</keyword>
<reference evidence="11 12" key="1">
    <citation type="journal article" date="2014" name="Genome Announc.">
        <title>Draft Genome Sequence of Magnetospirillum sp. Strain SO-1, a Freshwater Magnetotactic Bacterium Isolated from the Ol'khovka River, Russia.</title>
        <authorList>
            <person name="Grouzdev D.S."/>
            <person name="Dziuba M.V."/>
            <person name="Sukhacheva M.S."/>
            <person name="Mardanov A.V."/>
            <person name="Beletskiy A.V."/>
            <person name="Kuznetsov B.B."/>
            <person name="Skryabin K.G."/>
        </authorList>
    </citation>
    <scope>NUCLEOTIDE SEQUENCE [LARGE SCALE GENOMIC DNA]</scope>
    <source>
        <strain evidence="11 12">SO-1</strain>
    </source>
</reference>
<evidence type="ECO:0000256" key="1">
    <source>
        <dbReference type="ARBA" id="ARBA00004922"/>
    </source>
</evidence>
<comment type="caution">
    <text evidence="11">The sequence shown here is derived from an EMBL/GenBank/DDBJ whole genome shotgun (WGS) entry which is preliminary data.</text>
</comment>
<dbReference type="STRING" id="1244869.H261_18537"/>
<evidence type="ECO:0000256" key="3">
    <source>
        <dbReference type="ARBA" id="ARBA00011970"/>
    </source>
</evidence>
<organism evidence="11 12">
    <name type="scientific">Paramagnetospirillum caucaseum</name>
    <dbReference type="NCBI Taxonomy" id="1244869"/>
    <lineage>
        <taxon>Bacteria</taxon>
        <taxon>Pseudomonadati</taxon>
        <taxon>Pseudomonadota</taxon>
        <taxon>Alphaproteobacteria</taxon>
        <taxon>Rhodospirillales</taxon>
        <taxon>Magnetospirillaceae</taxon>
        <taxon>Paramagnetospirillum</taxon>
    </lineage>
</organism>
<dbReference type="InterPro" id="IPR029489">
    <property type="entry name" value="OGT/SEC/SPY_C"/>
</dbReference>
<dbReference type="RefSeq" id="WP_008620503.1">
    <property type="nucleotide sequence ID" value="NZ_AONQ01000066.1"/>
</dbReference>
<evidence type="ECO:0000256" key="4">
    <source>
        <dbReference type="ARBA" id="ARBA00022676"/>
    </source>
</evidence>
<feature type="repeat" description="TPR" evidence="8">
    <location>
        <begin position="56"/>
        <end position="89"/>
    </location>
</feature>
<evidence type="ECO:0000313" key="12">
    <source>
        <dbReference type="Proteomes" id="UP000011744"/>
    </source>
</evidence>
<dbReference type="AlphaFoldDB" id="M3A7H1"/>
<evidence type="ECO:0000256" key="8">
    <source>
        <dbReference type="PROSITE-ProRule" id="PRU00339"/>
    </source>
</evidence>
<sequence length="690" mass="76985">MSNGIAEVMDLIVSGKIDATRVIAAADSLAAQGADKDALGLYRTWLQYNGSNPLAYAIQYNLGVLLGKFNDQEGAVEAFKAALAQRPDFFPAHINLGSTYERLGRTPDAVTQWLGMVGQLPGVTGDTVNYKVSALKQIGRVLEHTSLEESGEDALRQCIELVQPADAMQHWIAIRQKLCKWPVLTGVAGPTRRQLLTAMSPHCLVFHTDDPLLHLARGNRYYKVKVGRPKVFFDLDSHRAALERRPKRRIRIGYLSSYFREHAHGYLTAEMYKLHDRSRFEVYAYSCSRRTGDRIQTQVMNDVDHFVDILDMNDEDVARRIHADGIDILIDFNGYTGEARPAIMAMRPAPVAVNWLGYPGSMGTPFHDYVIADDFTIPPDFELYYSEKVVRLPCYQPNDRQRLVADITWTREAAGLPANATVFCGFNGLQKFTAPMWARFMDILSRVPNGVLWLLDGGERINERLRQEAIKHGVTPDRIIFAPKLINAEHLSRYPLADLFLDTSPCGAHTTASDALWMGVPVLTVAGRGFASRVCGSLAVAAGLGELVCTTFEDYVEKAVDLGNDKRRRAVYREKLAANRNTCDLFDTDKLVTHLDALLEGMWDDFVAGRVPVPDLANMEVYDEIGTDLDSDAAEMLARADYLDLYRAQLREFNRHSPLPPDTRLWPGTEAKPAEAKPAAPAKGKARKGK</sequence>
<name>M3A7H1_9PROT</name>
<dbReference type="InterPro" id="IPR011990">
    <property type="entry name" value="TPR-like_helical_dom_sf"/>
</dbReference>
<dbReference type="SUPFAM" id="SSF53756">
    <property type="entry name" value="UDP-Glycosyltransferase/glycogen phosphorylase"/>
    <property type="match status" value="1"/>
</dbReference>
<dbReference type="Gene3D" id="3.40.50.11380">
    <property type="match status" value="1"/>
</dbReference>
<evidence type="ECO:0000256" key="6">
    <source>
        <dbReference type="ARBA" id="ARBA00022737"/>
    </source>
</evidence>
<evidence type="ECO:0000259" key="10">
    <source>
        <dbReference type="Pfam" id="PF13844"/>
    </source>
</evidence>
<evidence type="ECO:0000313" key="11">
    <source>
        <dbReference type="EMBL" id="EME68439.1"/>
    </source>
</evidence>
<dbReference type="OrthoDB" id="146908at2"/>
<evidence type="ECO:0000256" key="5">
    <source>
        <dbReference type="ARBA" id="ARBA00022679"/>
    </source>
</evidence>
<feature type="domain" description="O-GlcNAc transferase C-terminal" evidence="10">
    <location>
        <begin position="245"/>
        <end position="393"/>
    </location>
</feature>
<dbReference type="PANTHER" id="PTHR44998:SF1">
    <property type="entry name" value="UDP-N-ACETYLGLUCOSAMINE--PEPTIDE N-ACETYLGLUCOSAMINYLTRANSFERASE 110 KDA SUBUNIT"/>
    <property type="match status" value="1"/>
</dbReference>
<dbReference type="EMBL" id="AONQ01000066">
    <property type="protein sequence ID" value="EME68439.1"/>
    <property type="molecule type" value="Genomic_DNA"/>
</dbReference>
<dbReference type="Pfam" id="PF13844">
    <property type="entry name" value="Glyco_transf_41"/>
    <property type="match status" value="2"/>
</dbReference>
<keyword evidence="4" id="KW-0328">Glycosyltransferase</keyword>
<dbReference type="Proteomes" id="UP000011744">
    <property type="component" value="Unassembled WGS sequence"/>
</dbReference>
<dbReference type="SUPFAM" id="SSF48452">
    <property type="entry name" value="TPR-like"/>
    <property type="match status" value="1"/>
</dbReference>
<evidence type="ECO:0000256" key="2">
    <source>
        <dbReference type="ARBA" id="ARBA00005386"/>
    </source>
</evidence>
<dbReference type="Gene3D" id="1.25.40.10">
    <property type="entry name" value="Tetratricopeptide repeat domain"/>
    <property type="match status" value="1"/>
</dbReference>
<evidence type="ECO:0000256" key="9">
    <source>
        <dbReference type="SAM" id="MobiDB-lite"/>
    </source>
</evidence>
<dbReference type="EC" id="2.4.1.255" evidence="3"/>
<proteinExistence type="inferred from homology"/>
<keyword evidence="6" id="KW-0677">Repeat</keyword>
<comment type="pathway">
    <text evidence="1">Protein modification; protein glycosylation.</text>
</comment>
<dbReference type="Gene3D" id="3.40.50.2000">
    <property type="entry name" value="Glycogen Phosphorylase B"/>
    <property type="match status" value="1"/>
</dbReference>
<dbReference type="PATRIC" id="fig|1244869.3.peg.3704"/>
<dbReference type="PROSITE" id="PS50005">
    <property type="entry name" value="TPR"/>
    <property type="match status" value="1"/>
</dbReference>
<keyword evidence="12" id="KW-1185">Reference proteome</keyword>
<dbReference type="InterPro" id="IPR019734">
    <property type="entry name" value="TPR_rpt"/>
</dbReference>